<dbReference type="AlphaFoldDB" id="A0A7J9P535"/>
<dbReference type="Proteomes" id="UP000558015">
    <property type="component" value="Unassembled WGS sequence"/>
</dbReference>
<dbReference type="RefSeq" id="WP_181493304.1">
    <property type="nucleotide sequence ID" value="NZ_JACDUN010000001.1"/>
</dbReference>
<reference evidence="1 2" key="1">
    <citation type="submission" date="2020-07" db="EMBL/GenBank/DDBJ databases">
        <title>Genomic Encyclopedia of Type Strains, Phase IV (KMG-V): Genome sequencing to study the core and pangenomes of soil and plant-associated prokaryotes.</title>
        <authorList>
            <person name="Whitman W."/>
        </authorList>
    </citation>
    <scope>NUCLEOTIDE SEQUENCE [LARGE SCALE GENOMIC DNA]</scope>
    <source>
        <strain evidence="1 2">C12</strain>
    </source>
</reference>
<sequence length="157" mass="18127">MVKISIVPLELPNVEQIIADIDQAMVEGLTEAGTLAQNVVMDTIQNYYVKGSGYKGLSEKYKKRLQRKGRWPHRGLISDRDDHPKLIDNIDLNYRRGVFGKLYIFELSVGVQHGIYLEKGTPKIQKRPFFYAPLARAENRMLRKFTDAISRVLEKYN</sequence>
<protein>
    <recommendedName>
        <fullName evidence="3">Phage protein, HK97 gp10 family</fullName>
    </recommendedName>
</protein>
<gene>
    <name evidence="1" type="ORF">HNP93_001012</name>
</gene>
<evidence type="ECO:0000313" key="1">
    <source>
        <dbReference type="EMBL" id="MBA2858311.1"/>
    </source>
</evidence>
<dbReference type="EMBL" id="JACDUN010000001">
    <property type="protein sequence ID" value="MBA2858311.1"/>
    <property type="molecule type" value="Genomic_DNA"/>
</dbReference>
<comment type="caution">
    <text evidence="1">The sequence shown here is derived from an EMBL/GenBank/DDBJ whole genome shotgun (WGS) entry which is preliminary data.</text>
</comment>
<evidence type="ECO:0008006" key="3">
    <source>
        <dbReference type="Google" id="ProtNLM"/>
    </source>
</evidence>
<proteinExistence type="predicted"/>
<name>A0A7J9P535_METMI</name>
<evidence type="ECO:0000313" key="2">
    <source>
        <dbReference type="Proteomes" id="UP000558015"/>
    </source>
</evidence>
<accession>A0A7J9P535</accession>
<organism evidence="1 2">
    <name type="scientific">Methanococcus maripaludis</name>
    <name type="common">Methanococcus deltae</name>
    <dbReference type="NCBI Taxonomy" id="39152"/>
    <lineage>
        <taxon>Archaea</taxon>
        <taxon>Methanobacteriati</taxon>
        <taxon>Methanobacteriota</taxon>
        <taxon>Methanomada group</taxon>
        <taxon>Methanococci</taxon>
        <taxon>Methanococcales</taxon>
        <taxon>Methanococcaceae</taxon>
        <taxon>Methanococcus</taxon>
    </lineage>
</organism>